<dbReference type="Proteomes" id="UP000285301">
    <property type="component" value="Unassembled WGS sequence"/>
</dbReference>
<gene>
    <name evidence="4" type="ORF">B4U79_16648</name>
</gene>
<protein>
    <submittedName>
        <fullName evidence="4">Filamin-C-like protein</fullName>
    </submittedName>
</protein>
<evidence type="ECO:0000313" key="5">
    <source>
        <dbReference type="Proteomes" id="UP000285301"/>
    </source>
</evidence>
<dbReference type="PANTHER" id="PTHR38537">
    <property type="entry name" value="JITTERBUG, ISOFORM N"/>
    <property type="match status" value="1"/>
</dbReference>
<dbReference type="GO" id="GO:0030036">
    <property type="term" value="P:actin cytoskeleton organization"/>
    <property type="evidence" value="ECO:0007669"/>
    <property type="project" value="InterPro"/>
</dbReference>
<dbReference type="InterPro" id="IPR001298">
    <property type="entry name" value="Filamin/ABP280_rpt"/>
</dbReference>
<evidence type="ECO:0000256" key="3">
    <source>
        <dbReference type="PROSITE-ProRule" id="PRU00087"/>
    </source>
</evidence>
<dbReference type="STRING" id="1965070.A0A3S3NUG8"/>
<dbReference type="InterPro" id="IPR017868">
    <property type="entry name" value="Filamin/ABP280_repeat-like"/>
</dbReference>
<dbReference type="Pfam" id="PF00630">
    <property type="entry name" value="Filamin"/>
    <property type="match status" value="2"/>
</dbReference>
<organism evidence="4 5">
    <name type="scientific">Dinothrombium tinctorium</name>
    <dbReference type="NCBI Taxonomy" id="1965070"/>
    <lineage>
        <taxon>Eukaryota</taxon>
        <taxon>Metazoa</taxon>
        <taxon>Ecdysozoa</taxon>
        <taxon>Arthropoda</taxon>
        <taxon>Chelicerata</taxon>
        <taxon>Arachnida</taxon>
        <taxon>Acari</taxon>
        <taxon>Acariformes</taxon>
        <taxon>Trombidiformes</taxon>
        <taxon>Prostigmata</taxon>
        <taxon>Anystina</taxon>
        <taxon>Parasitengona</taxon>
        <taxon>Trombidioidea</taxon>
        <taxon>Trombidiidae</taxon>
        <taxon>Dinothrombium</taxon>
    </lineage>
</organism>
<accession>A0A3S3NUG8</accession>
<dbReference type="InterPro" id="IPR013783">
    <property type="entry name" value="Ig-like_fold"/>
</dbReference>
<dbReference type="GO" id="GO:0051015">
    <property type="term" value="F:actin filament binding"/>
    <property type="evidence" value="ECO:0007669"/>
    <property type="project" value="InterPro"/>
</dbReference>
<comment type="caution">
    <text evidence="4">The sequence shown here is derived from an EMBL/GenBank/DDBJ whole genome shotgun (WGS) entry which is preliminary data.</text>
</comment>
<feature type="repeat" description="Filamin" evidence="3">
    <location>
        <begin position="9"/>
        <end position="96"/>
    </location>
</feature>
<proteinExistence type="inferred from homology"/>
<name>A0A3S3NUG8_9ACAR</name>
<feature type="repeat" description="Filamin" evidence="3">
    <location>
        <begin position="108"/>
        <end position="204"/>
    </location>
</feature>
<evidence type="ECO:0000313" key="4">
    <source>
        <dbReference type="EMBL" id="RWS02113.1"/>
    </source>
</evidence>
<evidence type="ECO:0000256" key="1">
    <source>
        <dbReference type="ARBA" id="ARBA00009238"/>
    </source>
</evidence>
<dbReference type="OrthoDB" id="5334309at2759"/>
<dbReference type="AlphaFoldDB" id="A0A3S3NUG8"/>
<dbReference type="SUPFAM" id="SSF81296">
    <property type="entry name" value="E set domains"/>
    <property type="match status" value="2"/>
</dbReference>
<evidence type="ECO:0000256" key="2">
    <source>
        <dbReference type="ARBA" id="ARBA00022737"/>
    </source>
</evidence>
<dbReference type="EMBL" id="NCKU01008142">
    <property type="protein sequence ID" value="RWS02113.1"/>
    <property type="molecule type" value="Genomic_DNA"/>
</dbReference>
<keyword evidence="5" id="KW-1185">Reference proteome</keyword>
<dbReference type="InterPro" id="IPR014756">
    <property type="entry name" value="Ig_E-set"/>
</dbReference>
<dbReference type="PANTHER" id="PTHR38537:SF8">
    <property type="entry name" value="FILAMIN-A"/>
    <property type="match status" value="1"/>
</dbReference>
<keyword evidence="2" id="KW-0677">Repeat</keyword>
<sequence>MSTIPNIHSKIKIVGDEAIDEIEVGKEASFQVLNSSGGGGAVTFAFEGPHHVDYSTKRLEDGTIEVTFMVTKAGRYEIKVFYQDKQVNGSPFYIHATREMPKKEIPPELEEKIEKIKVYGKNLEYGKPLAFNKVVIDCTEADIDKKELHVTVASPRRRSSVLDLEDMDDGKYVLTYKPTDPGIYMLNVEVQERHIPGSPFMLKVRGGSISDFA</sequence>
<reference evidence="4 5" key="1">
    <citation type="journal article" date="2018" name="Gigascience">
        <title>Genomes of trombidid mites reveal novel predicted allergens and laterally-transferred genes associated with secondary metabolism.</title>
        <authorList>
            <person name="Dong X."/>
            <person name="Chaisiri K."/>
            <person name="Xia D."/>
            <person name="Armstrong S.D."/>
            <person name="Fang Y."/>
            <person name="Donnelly M.J."/>
            <person name="Kadowaki T."/>
            <person name="McGarry J.W."/>
            <person name="Darby A.C."/>
            <person name="Makepeace B.L."/>
        </authorList>
    </citation>
    <scope>NUCLEOTIDE SEQUENCE [LARGE SCALE GENOMIC DNA]</scope>
    <source>
        <strain evidence="4">UoL-WK</strain>
    </source>
</reference>
<dbReference type="SMART" id="SM00557">
    <property type="entry name" value="IG_FLMN"/>
    <property type="match status" value="2"/>
</dbReference>
<comment type="similarity">
    <text evidence="1">Belongs to the filamin family.</text>
</comment>
<dbReference type="InterPro" id="IPR044801">
    <property type="entry name" value="Filamin"/>
</dbReference>
<dbReference type="Gene3D" id="2.60.40.10">
    <property type="entry name" value="Immunoglobulins"/>
    <property type="match status" value="2"/>
</dbReference>
<dbReference type="PROSITE" id="PS50194">
    <property type="entry name" value="FILAMIN_REPEAT"/>
    <property type="match status" value="2"/>
</dbReference>